<feature type="compositionally biased region" description="Basic and acidic residues" evidence="3">
    <location>
        <begin position="23"/>
        <end position="34"/>
    </location>
</feature>
<dbReference type="Gramene" id="OIW02022">
    <property type="protein sequence ID" value="OIW02022"/>
    <property type="gene ID" value="TanjilG_11615"/>
</dbReference>
<reference evidence="5 6" key="1">
    <citation type="journal article" date="2017" name="Plant Biotechnol. J.">
        <title>A comprehensive draft genome sequence for lupin (Lupinus angustifolius), an emerging health food: insights into plant-microbe interactions and legume evolution.</title>
        <authorList>
            <person name="Hane J.K."/>
            <person name="Ming Y."/>
            <person name="Kamphuis L.G."/>
            <person name="Nelson M.N."/>
            <person name="Garg G."/>
            <person name="Atkins C.A."/>
            <person name="Bayer P.E."/>
            <person name="Bravo A."/>
            <person name="Bringans S."/>
            <person name="Cannon S."/>
            <person name="Edwards D."/>
            <person name="Foley R."/>
            <person name="Gao L.L."/>
            <person name="Harrison M.J."/>
            <person name="Huang W."/>
            <person name="Hurgobin B."/>
            <person name="Li S."/>
            <person name="Liu C.W."/>
            <person name="McGrath A."/>
            <person name="Morahan G."/>
            <person name="Murray J."/>
            <person name="Weller J."/>
            <person name="Jian J."/>
            <person name="Singh K.B."/>
        </authorList>
    </citation>
    <scope>NUCLEOTIDE SEQUENCE [LARGE SCALE GENOMIC DNA]</scope>
    <source>
        <strain evidence="6">cv. Tanjil</strain>
        <tissue evidence="5">Whole plant</tissue>
    </source>
</reference>
<dbReference type="GO" id="GO:0006396">
    <property type="term" value="P:RNA processing"/>
    <property type="evidence" value="ECO:0007669"/>
    <property type="project" value="TreeGrafter"/>
</dbReference>
<gene>
    <name evidence="5" type="ORF">TanjilG_11615</name>
</gene>
<keyword evidence="6" id="KW-1185">Reference proteome</keyword>
<dbReference type="InterPro" id="IPR014810">
    <property type="entry name" value="Fcf2_C"/>
</dbReference>
<dbReference type="AlphaFoldDB" id="A0A1J7GNJ4"/>
<sequence length="203" mass="23187">MTEKKTVIGLSWRPNLPIASSSKAEDGSHAKSRTEVSTSTLWKPNSQLVDGLFVPPSDPRKLNKLLRKQVKDTAGNSWFNMPAQTITPELQKDLKLLKLRGAIDPKRHYKKGDSKSKTLPKYFQASSFMGTVVDSPLDYFSGRLTKKERKATLAEELLSDQNLAAYRKRKVREIEEKNQPSGNEKWKIKGKNTRKRAKERRVY</sequence>
<dbReference type="STRING" id="3871.A0A1J7GNJ4"/>
<comment type="subcellular location">
    <subcellularLocation>
        <location evidence="1">Nucleus</location>
        <location evidence="1">Nucleolus</location>
    </subcellularLocation>
</comment>
<dbReference type="PANTHER" id="PTHR21686:SF12">
    <property type="entry name" value="DEOXYNUCLEOTIDYLTRANSFERASE TERMINAL-INTERACTING PROTEIN 2"/>
    <property type="match status" value="1"/>
</dbReference>
<dbReference type="GO" id="GO:0005730">
    <property type="term" value="C:nucleolus"/>
    <property type="evidence" value="ECO:0007669"/>
    <property type="project" value="UniProtKB-SubCell"/>
</dbReference>
<evidence type="ECO:0000256" key="1">
    <source>
        <dbReference type="ARBA" id="ARBA00004604"/>
    </source>
</evidence>
<evidence type="ECO:0000313" key="5">
    <source>
        <dbReference type="EMBL" id="OIW02022.1"/>
    </source>
</evidence>
<feature type="domain" description="Fcf2 pre-rRNA processing C-terminal" evidence="4">
    <location>
        <begin position="71"/>
        <end position="170"/>
    </location>
</feature>
<feature type="region of interest" description="Disordered" evidence="3">
    <location>
        <begin position="174"/>
        <end position="203"/>
    </location>
</feature>
<feature type="compositionally biased region" description="Basic residues" evidence="3">
    <location>
        <begin position="188"/>
        <end position="203"/>
    </location>
</feature>
<accession>A0A1J7GNJ4</accession>
<proteinExistence type="predicted"/>
<feature type="region of interest" description="Disordered" evidence="3">
    <location>
        <begin position="17"/>
        <end position="39"/>
    </location>
</feature>
<dbReference type="InterPro" id="IPR039883">
    <property type="entry name" value="Fcf2/DNTTIP2"/>
</dbReference>
<dbReference type="Pfam" id="PF08698">
    <property type="entry name" value="Fcf2"/>
    <property type="match status" value="1"/>
</dbReference>
<dbReference type="EMBL" id="CM007371">
    <property type="protein sequence ID" value="OIW02022.1"/>
    <property type="molecule type" value="Genomic_DNA"/>
</dbReference>
<dbReference type="OMA" id="THGSHAK"/>
<name>A0A1J7GNJ4_LUPAN</name>
<dbReference type="PANTHER" id="PTHR21686">
    <property type="entry name" value="DEOXYNUCLEOTIDYLTRANSFERASE TERMINAL-INTERACTING PROTEIN 2"/>
    <property type="match status" value="1"/>
</dbReference>
<dbReference type="GO" id="GO:0003723">
    <property type="term" value="F:RNA binding"/>
    <property type="evidence" value="ECO:0007669"/>
    <property type="project" value="TreeGrafter"/>
</dbReference>
<organism evidence="5 6">
    <name type="scientific">Lupinus angustifolius</name>
    <name type="common">Narrow-leaved blue lupine</name>
    <dbReference type="NCBI Taxonomy" id="3871"/>
    <lineage>
        <taxon>Eukaryota</taxon>
        <taxon>Viridiplantae</taxon>
        <taxon>Streptophyta</taxon>
        <taxon>Embryophyta</taxon>
        <taxon>Tracheophyta</taxon>
        <taxon>Spermatophyta</taxon>
        <taxon>Magnoliopsida</taxon>
        <taxon>eudicotyledons</taxon>
        <taxon>Gunneridae</taxon>
        <taxon>Pentapetalae</taxon>
        <taxon>rosids</taxon>
        <taxon>fabids</taxon>
        <taxon>Fabales</taxon>
        <taxon>Fabaceae</taxon>
        <taxon>Papilionoideae</taxon>
        <taxon>50 kb inversion clade</taxon>
        <taxon>genistoids sensu lato</taxon>
        <taxon>core genistoids</taxon>
        <taxon>Genisteae</taxon>
        <taxon>Lupinus</taxon>
    </lineage>
</organism>
<protein>
    <recommendedName>
        <fullName evidence="4">Fcf2 pre-rRNA processing C-terminal domain-containing protein</fullName>
    </recommendedName>
</protein>
<evidence type="ECO:0000259" key="4">
    <source>
        <dbReference type="Pfam" id="PF08698"/>
    </source>
</evidence>
<dbReference type="Proteomes" id="UP000188354">
    <property type="component" value="Chromosome LG11"/>
</dbReference>
<keyword evidence="2" id="KW-0539">Nucleus</keyword>
<evidence type="ECO:0000313" key="6">
    <source>
        <dbReference type="Proteomes" id="UP000188354"/>
    </source>
</evidence>
<evidence type="ECO:0000256" key="3">
    <source>
        <dbReference type="SAM" id="MobiDB-lite"/>
    </source>
</evidence>
<evidence type="ECO:0000256" key="2">
    <source>
        <dbReference type="ARBA" id="ARBA00023242"/>
    </source>
</evidence>